<organism evidence="1 2">
    <name type="scientific">Prorocentrum cordatum</name>
    <dbReference type="NCBI Taxonomy" id="2364126"/>
    <lineage>
        <taxon>Eukaryota</taxon>
        <taxon>Sar</taxon>
        <taxon>Alveolata</taxon>
        <taxon>Dinophyceae</taxon>
        <taxon>Prorocentrales</taxon>
        <taxon>Prorocentraceae</taxon>
        <taxon>Prorocentrum</taxon>
    </lineage>
</organism>
<dbReference type="EMBL" id="CAUYUJ010019421">
    <property type="protein sequence ID" value="CAK0891054.1"/>
    <property type="molecule type" value="Genomic_DNA"/>
</dbReference>
<feature type="non-terminal residue" evidence="1">
    <location>
        <position position="115"/>
    </location>
</feature>
<evidence type="ECO:0000313" key="1">
    <source>
        <dbReference type="EMBL" id="CAK0891054.1"/>
    </source>
</evidence>
<protein>
    <submittedName>
        <fullName evidence="1">Uncharacterized protein</fullName>
    </submittedName>
</protein>
<gene>
    <name evidence="1" type="ORF">PCOR1329_LOCUS71110</name>
</gene>
<reference evidence="1" key="1">
    <citation type="submission" date="2023-10" db="EMBL/GenBank/DDBJ databases">
        <authorList>
            <person name="Chen Y."/>
            <person name="Shah S."/>
            <person name="Dougan E. K."/>
            <person name="Thang M."/>
            <person name="Chan C."/>
        </authorList>
    </citation>
    <scope>NUCLEOTIDE SEQUENCE [LARGE SCALE GENOMIC DNA]</scope>
</reference>
<comment type="caution">
    <text evidence="1">The sequence shown here is derived from an EMBL/GenBank/DDBJ whole genome shotgun (WGS) entry which is preliminary data.</text>
</comment>
<dbReference type="Proteomes" id="UP001189429">
    <property type="component" value="Unassembled WGS sequence"/>
</dbReference>
<name>A0ABN9WXQ9_9DINO</name>
<keyword evidence="2" id="KW-1185">Reference proteome</keyword>
<feature type="non-terminal residue" evidence="1">
    <location>
        <position position="1"/>
    </location>
</feature>
<evidence type="ECO:0000313" key="2">
    <source>
        <dbReference type="Proteomes" id="UP001189429"/>
    </source>
</evidence>
<accession>A0ABN9WXQ9</accession>
<sequence length="115" mass="11966">SVFPTCCRAGPGAVRAAGARARAFARRASRLLLRPAAILRAAAVPVPCAGPVASSAESGSRCAHAASVAVLAVPAELSQTVRALPRRRRLRLWGVRRRPGAVGRLWARPRGAASL</sequence>
<proteinExistence type="predicted"/>